<dbReference type="GO" id="GO:0003712">
    <property type="term" value="F:transcription coregulator activity"/>
    <property type="evidence" value="ECO:0007669"/>
    <property type="project" value="InterPro"/>
</dbReference>
<evidence type="ECO:0000313" key="10">
    <source>
        <dbReference type="EMBL" id="ELU44854.1"/>
    </source>
</evidence>
<comment type="caution">
    <text evidence="10">The sequence shown here is derived from an EMBL/GenBank/DDBJ whole genome shotgun (WGS) entry which is preliminary data.</text>
</comment>
<keyword evidence="5 8" id="KW-0010">Activator</keyword>
<comment type="subunit">
    <text evidence="8">Component of the Mediator complex.</text>
</comment>
<evidence type="ECO:0000256" key="6">
    <source>
        <dbReference type="ARBA" id="ARBA00023163"/>
    </source>
</evidence>
<keyword evidence="4 8" id="KW-0805">Transcription regulation</keyword>
<evidence type="ECO:0000256" key="3">
    <source>
        <dbReference type="ARBA" id="ARBA00019660"/>
    </source>
</evidence>
<feature type="compositionally biased region" description="Low complexity" evidence="9">
    <location>
        <begin position="145"/>
        <end position="154"/>
    </location>
</feature>
<comment type="function">
    <text evidence="8">Component of the Mediator complex, a coactivator involved in the regulated transcription of nearly all RNA polymerase II-dependent genes. Mediator functions as a bridge to convey information from gene-specific regulatory proteins to the basal RNA polymerase II transcription machinery. Mediator is recruited to promoters by direct interactions with regulatory proteins and serves as a scaffold for the assembly of a functional preinitiation complex with RNA polymerase II and the general transcription factors.</text>
</comment>
<dbReference type="GO" id="GO:0006355">
    <property type="term" value="P:regulation of DNA-templated transcription"/>
    <property type="evidence" value="ECO:0007669"/>
    <property type="project" value="InterPro"/>
</dbReference>
<dbReference type="Gene3D" id="1.10.10.1340">
    <property type="entry name" value="Mediator of RNA polymerase II, submodule Med31 (Soh1)"/>
    <property type="match status" value="1"/>
</dbReference>
<evidence type="ECO:0000313" key="11">
    <source>
        <dbReference type="Proteomes" id="UP000011668"/>
    </source>
</evidence>
<keyword evidence="7 8" id="KW-0539">Nucleus</keyword>
<evidence type="ECO:0000256" key="5">
    <source>
        <dbReference type="ARBA" id="ARBA00023159"/>
    </source>
</evidence>
<evidence type="ECO:0000256" key="7">
    <source>
        <dbReference type="ARBA" id="ARBA00023242"/>
    </source>
</evidence>
<sequence length="307" mass="34444">MAAVEPNSTPMRTANRARFELELEFVQALANPFYLENLASEGLLEDQAFINYLQYLQYWRKSEYSYKMFGFGRYPHCLHFLELLQHEQFRNELKNPLTRMRLEHYQFEHWRTWRSGPPPPAPVDEQQPVDEAKTPAPTHPPTTPGPGQTSATPGPGRGSATPGPGRGSATPAISRRGSLHPGASVPIAGLNGGFAQMQSEHDCTLLLTHDYANNQESIKACPKHRDLNESFFTIYWVATEVRTKYDQKRRISDLLFEKFRKSANEGTSAQSTLIGTELCAMMPSSSGQDVMYETQLGAAHMCHGVVV</sequence>
<keyword evidence="11" id="KW-1185">Reference proteome</keyword>
<protein>
    <recommendedName>
        <fullName evidence="3 8">Mediator of RNA polymerase II transcription subunit 31</fullName>
    </recommendedName>
</protein>
<dbReference type="AlphaFoldDB" id="L8X882"/>
<dbReference type="GO" id="GO:0016592">
    <property type="term" value="C:mediator complex"/>
    <property type="evidence" value="ECO:0007669"/>
    <property type="project" value="InterPro"/>
</dbReference>
<organism evidence="10 11">
    <name type="scientific">Thanatephorus cucumeris (strain AG1-IA)</name>
    <name type="common">Rice sheath blight fungus</name>
    <name type="synonym">Rhizoctonia solani</name>
    <dbReference type="NCBI Taxonomy" id="983506"/>
    <lineage>
        <taxon>Eukaryota</taxon>
        <taxon>Fungi</taxon>
        <taxon>Dikarya</taxon>
        <taxon>Basidiomycota</taxon>
        <taxon>Agaricomycotina</taxon>
        <taxon>Agaricomycetes</taxon>
        <taxon>Cantharellales</taxon>
        <taxon>Ceratobasidiaceae</taxon>
        <taxon>Rhizoctonia</taxon>
        <taxon>Rhizoctonia solani AG-1</taxon>
    </lineage>
</organism>
<dbReference type="InterPro" id="IPR008831">
    <property type="entry name" value="Mediator_Med31"/>
</dbReference>
<comment type="subcellular location">
    <subcellularLocation>
        <location evidence="1 8">Nucleus</location>
    </subcellularLocation>
</comment>
<accession>L8X882</accession>
<dbReference type="EMBL" id="AFRT01000262">
    <property type="protein sequence ID" value="ELU44854.1"/>
    <property type="molecule type" value="Genomic_DNA"/>
</dbReference>
<dbReference type="Pfam" id="PF05669">
    <property type="entry name" value="Med31"/>
    <property type="match status" value="1"/>
</dbReference>
<keyword evidence="6 8" id="KW-0804">Transcription</keyword>
<dbReference type="HOGENOM" id="CLU_906663_0_0_1"/>
<evidence type="ECO:0000256" key="8">
    <source>
        <dbReference type="RuleBase" id="RU364129"/>
    </source>
</evidence>
<feature type="region of interest" description="Disordered" evidence="9">
    <location>
        <begin position="113"/>
        <end position="184"/>
    </location>
</feature>
<dbReference type="STRING" id="983506.L8X882"/>
<dbReference type="OrthoDB" id="10257739at2759"/>
<evidence type="ECO:0000256" key="1">
    <source>
        <dbReference type="ARBA" id="ARBA00004123"/>
    </source>
</evidence>
<reference evidence="10 11" key="1">
    <citation type="journal article" date="2013" name="Nat. Commun.">
        <title>The evolution and pathogenic mechanisms of the rice sheath blight pathogen.</title>
        <authorList>
            <person name="Zheng A."/>
            <person name="Lin R."/>
            <person name="Xu L."/>
            <person name="Qin P."/>
            <person name="Tang C."/>
            <person name="Ai P."/>
            <person name="Zhang D."/>
            <person name="Liu Y."/>
            <person name="Sun Z."/>
            <person name="Feng H."/>
            <person name="Wang Y."/>
            <person name="Chen Y."/>
            <person name="Liang X."/>
            <person name="Fu R."/>
            <person name="Li Q."/>
            <person name="Zhang J."/>
            <person name="Yu X."/>
            <person name="Xie Z."/>
            <person name="Ding L."/>
            <person name="Guan P."/>
            <person name="Tang J."/>
            <person name="Liang Y."/>
            <person name="Wang S."/>
            <person name="Deng Q."/>
            <person name="Li S."/>
            <person name="Zhu J."/>
            <person name="Wang L."/>
            <person name="Liu H."/>
            <person name="Li P."/>
        </authorList>
    </citation>
    <scope>NUCLEOTIDE SEQUENCE [LARGE SCALE GENOMIC DNA]</scope>
    <source>
        <strain evidence="11">AG-1 IA</strain>
    </source>
</reference>
<name>L8X882_THACA</name>
<proteinExistence type="inferred from homology"/>
<dbReference type="InterPro" id="IPR038089">
    <property type="entry name" value="Med31_sf"/>
</dbReference>
<evidence type="ECO:0000256" key="2">
    <source>
        <dbReference type="ARBA" id="ARBA00006378"/>
    </source>
</evidence>
<gene>
    <name evidence="10" type="ORF">AG1IA_01113</name>
</gene>
<comment type="similarity">
    <text evidence="2 8">Belongs to the Mediator complex subunit 31 family.</text>
</comment>
<dbReference type="PANTHER" id="PTHR13186">
    <property type="entry name" value="MEDIATOR OF RNA POLYMERASE II TRANSCRIPTION SUBUNIT 31"/>
    <property type="match status" value="1"/>
</dbReference>
<dbReference type="Proteomes" id="UP000011668">
    <property type="component" value="Unassembled WGS sequence"/>
</dbReference>
<evidence type="ECO:0000256" key="4">
    <source>
        <dbReference type="ARBA" id="ARBA00023015"/>
    </source>
</evidence>
<evidence type="ECO:0000256" key="9">
    <source>
        <dbReference type="SAM" id="MobiDB-lite"/>
    </source>
</evidence>